<dbReference type="SUPFAM" id="SSF75005">
    <property type="entry name" value="Arabinanase/levansucrase/invertase"/>
    <property type="match status" value="1"/>
</dbReference>
<dbReference type="AlphaFoldDB" id="A0A7J7L4L8"/>
<sequence>MLVGNKKGSRGMALLYKSRDFKKGTKTQHPLHSGARSGMWECPDFFLVSLKGKEVLDTSGKGSHVKYILKMSLDLTRFDYYIAGKYNEEKDQYVPDNTNSPNNSTGLRYDYGHFYASKTFFDAGKNRRILWGWTNESYYKEQDNARGWALRSSGSLILVSRDQLGTYPKEHIQQYRNSLGLYSNLNHIYSRLFATSLLEEPLRWFHSLPKESIYIFDQLQKQFIKTYVHNRDKEENLYSLFGLKKLHGEKLEDFSKKFLGLARKVDNIHQKIVVTAFTNALQLDCKAKEYLFLNKPTTLEEMIIKVNGYIDLESMMSERQKSSFY</sequence>
<dbReference type="OrthoDB" id="202537at2759"/>
<organism evidence="6 7">
    <name type="scientific">Kingdonia uniflora</name>
    <dbReference type="NCBI Taxonomy" id="39325"/>
    <lineage>
        <taxon>Eukaryota</taxon>
        <taxon>Viridiplantae</taxon>
        <taxon>Streptophyta</taxon>
        <taxon>Embryophyta</taxon>
        <taxon>Tracheophyta</taxon>
        <taxon>Spermatophyta</taxon>
        <taxon>Magnoliopsida</taxon>
        <taxon>Ranunculales</taxon>
        <taxon>Circaeasteraceae</taxon>
        <taxon>Kingdonia</taxon>
    </lineage>
</organism>
<reference evidence="6 7" key="1">
    <citation type="journal article" date="2020" name="IScience">
        <title>Genome Sequencing of the Endangered Kingdonia uniflora (Circaeasteraceae, Ranunculales) Reveals Potential Mechanisms of Evolutionary Specialization.</title>
        <authorList>
            <person name="Sun Y."/>
            <person name="Deng T."/>
            <person name="Zhang A."/>
            <person name="Moore M.J."/>
            <person name="Landis J.B."/>
            <person name="Lin N."/>
            <person name="Zhang H."/>
            <person name="Zhang X."/>
            <person name="Huang J."/>
            <person name="Zhang X."/>
            <person name="Sun H."/>
            <person name="Wang H."/>
        </authorList>
    </citation>
    <scope>NUCLEOTIDE SEQUENCE [LARGE SCALE GENOMIC DNA]</scope>
    <source>
        <strain evidence="6">TB1705</strain>
        <tissue evidence="6">Leaf</tissue>
    </source>
</reference>
<evidence type="ECO:0000259" key="4">
    <source>
        <dbReference type="Pfam" id="PF00251"/>
    </source>
</evidence>
<dbReference type="Gene3D" id="2.115.10.20">
    <property type="entry name" value="Glycosyl hydrolase domain, family 43"/>
    <property type="match status" value="1"/>
</dbReference>
<dbReference type="Pfam" id="PF00251">
    <property type="entry name" value="Glyco_hydro_32N"/>
    <property type="match status" value="1"/>
</dbReference>
<gene>
    <name evidence="6" type="ORF">GIB67_031783</name>
</gene>
<dbReference type="Pfam" id="PF03732">
    <property type="entry name" value="Retrotrans_gag"/>
    <property type="match status" value="1"/>
</dbReference>
<dbReference type="Proteomes" id="UP000541444">
    <property type="component" value="Unassembled WGS sequence"/>
</dbReference>
<keyword evidence="3" id="KW-0326">Glycosidase</keyword>
<feature type="domain" description="Glycosyl hydrolase family 32 N-terminal" evidence="4">
    <location>
        <begin position="1"/>
        <end position="150"/>
    </location>
</feature>
<protein>
    <submittedName>
        <fullName evidence="6">Uncharacterized protein</fullName>
    </submittedName>
</protein>
<dbReference type="SMART" id="SM00640">
    <property type="entry name" value="Glyco_32"/>
    <property type="match status" value="1"/>
</dbReference>
<feature type="domain" description="Retrotransposon gag" evidence="5">
    <location>
        <begin position="191"/>
        <end position="282"/>
    </location>
</feature>
<dbReference type="EMBL" id="JACGCM010002647">
    <property type="protein sequence ID" value="KAF6137504.1"/>
    <property type="molecule type" value="Genomic_DNA"/>
</dbReference>
<accession>A0A7J7L4L8</accession>
<evidence type="ECO:0000313" key="6">
    <source>
        <dbReference type="EMBL" id="KAF6137504.1"/>
    </source>
</evidence>
<evidence type="ECO:0000256" key="2">
    <source>
        <dbReference type="ARBA" id="ARBA00022801"/>
    </source>
</evidence>
<evidence type="ECO:0000313" key="7">
    <source>
        <dbReference type="Proteomes" id="UP000541444"/>
    </source>
</evidence>
<evidence type="ECO:0000256" key="3">
    <source>
        <dbReference type="ARBA" id="ARBA00023295"/>
    </source>
</evidence>
<dbReference type="InterPro" id="IPR001362">
    <property type="entry name" value="Glyco_hydro_32"/>
</dbReference>
<dbReference type="InterPro" id="IPR050551">
    <property type="entry name" value="Fructan_Metab_Enzymes"/>
</dbReference>
<dbReference type="PANTHER" id="PTHR31953">
    <property type="entry name" value="BETA-FRUCTOFURANOSIDASE, INSOLUBLE ISOENZYME CWINV1-RELATED"/>
    <property type="match status" value="1"/>
</dbReference>
<comment type="similarity">
    <text evidence="1">Belongs to the glycosyl hydrolase 32 family.</text>
</comment>
<dbReference type="InterPro" id="IPR023296">
    <property type="entry name" value="Glyco_hydro_beta-prop_sf"/>
</dbReference>
<keyword evidence="7" id="KW-1185">Reference proteome</keyword>
<evidence type="ECO:0000256" key="1">
    <source>
        <dbReference type="ARBA" id="ARBA00009902"/>
    </source>
</evidence>
<dbReference type="InterPro" id="IPR013148">
    <property type="entry name" value="Glyco_hydro_32_N"/>
</dbReference>
<comment type="caution">
    <text evidence="6">The sequence shown here is derived from an EMBL/GenBank/DDBJ whole genome shotgun (WGS) entry which is preliminary data.</text>
</comment>
<name>A0A7J7L4L8_9MAGN</name>
<proteinExistence type="inferred from homology"/>
<keyword evidence="2" id="KW-0378">Hydrolase</keyword>
<dbReference type="GO" id="GO:0005975">
    <property type="term" value="P:carbohydrate metabolic process"/>
    <property type="evidence" value="ECO:0007669"/>
    <property type="project" value="InterPro"/>
</dbReference>
<dbReference type="InterPro" id="IPR005162">
    <property type="entry name" value="Retrotrans_gag_dom"/>
</dbReference>
<dbReference type="GO" id="GO:0004553">
    <property type="term" value="F:hydrolase activity, hydrolyzing O-glycosyl compounds"/>
    <property type="evidence" value="ECO:0007669"/>
    <property type="project" value="InterPro"/>
</dbReference>
<evidence type="ECO:0000259" key="5">
    <source>
        <dbReference type="Pfam" id="PF03732"/>
    </source>
</evidence>